<evidence type="ECO:0000313" key="2">
    <source>
        <dbReference type="EMBL" id="SCW36658.1"/>
    </source>
</evidence>
<sequence>MRKSPASATCRSCHDPGRGLDGPTDLGKWAKIEVLADMPVASVGSSASNSVAGGRNLDHICIATSPSITKSYVRTWRAPASNRASHAKATASKTRQWRASSQPSRPSSSIPIEVSRQIDRVNVVTPGITVYRMGRVKIGTSCSPPCPCRIARISLDVRDSNCRYAVRGASHGPLTIKCGYSRGGCHTCGEWAEKLIQTYCLQHVPVPLLRRRVQRKASRL</sequence>
<feature type="compositionally biased region" description="Polar residues" evidence="1">
    <location>
        <begin position="1"/>
        <end position="10"/>
    </location>
</feature>
<organism evidence="2 3">
    <name type="scientific">Rhizobium mongolense subsp. loessense</name>
    <dbReference type="NCBI Taxonomy" id="158890"/>
    <lineage>
        <taxon>Bacteria</taxon>
        <taxon>Pseudomonadati</taxon>
        <taxon>Pseudomonadota</taxon>
        <taxon>Alphaproteobacteria</taxon>
        <taxon>Hyphomicrobiales</taxon>
        <taxon>Rhizobiaceae</taxon>
        <taxon>Rhizobium/Agrobacterium group</taxon>
        <taxon>Rhizobium</taxon>
    </lineage>
</organism>
<feature type="region of interest" description="Disordered" evidence="1">
    <location>
        <begin position="1"/>
        <end position="24"/>
    </location>
</feature>
<proteinExistence type="predicted"/>
<feature type="compositionally biased region" description="Low complexity" evidence="1">
    <location>
        <begin position="98"/>
        <end position="109"/>
    </location>
</feature>
<dbReference type="AlphaFoldDB" id="A0A1G4PX57"/>
<dbReference type="Proteomes" id="UP000199542">
    <property type="component" value="Unassembled WGS sequence"/>
</dbReference>
<accession>A0A1G4PX57</accession>
<dbReference type="EMBL" id="FMTM01000001">
    <property type="protein sequence ID" value="SCW36658.1"/>
    <property type="molecule type" value="Genomic_DNA"/>
</dbReference>
<evidence type="ECO:0000313" key="3">
    <source>
        <dbReference type="Proteomes" id="UP000199542"/>
    </source>
</evidence>
<reference evidence="2 3" key="1">
    <citation type="submission" date="2016-10" db="EMBL/GenBank/DDBJ databases">
        <authorList>
            <person name="de Groot N.N."/>
        </authorList>
    </citation>
    <scope>NUCLEOTIDE SEQUENCE [LARGE SCALE GENOMIC DNA]</scope>
    <source>
        <strain evidence="2 3">CGMCC 1.3401</strain>
    </source>
</reference>
<feature type="region of interest" description="Disordered" evidence="1">
    <location>
        <begin position="83"/>
        <end position="109"/>
    </location>
</feature>
<protein>
    <submittedName>
        <fullName evidence="2">Uncharacterized protein</fullName>
    </submittedName>
</protein>
<gene>
    <name evidence="2" type="ORF">SAMN02927900_01054</name>
</gene>
<evidence type="ECO:0000256" key="1">
    <source>
        <dbReference type="SAM" id="MobiDB-lite"/>
    </source>
</evidence>
<name>A0A1G4PX57_9HYPH</name>